<dbReference type="SMR" id="A0A1S3C379"/>
<dbReference type="InterPro" id="IPR012312">
    <property type="entry name" value="Hemerythrin-like"/>
</dbReference>
<dbReference type="InParanoid" id="A0A1S3C379"/>
<organism evidence="3 4">
    <name type="scientific">Cucumis melo</name>
    <name type="common">Muskmelon</name>
    <dbReference type="NCBI Taxonomy" id="3656"/>
    <lineage>
        <taxon>Eukaryota</taxon>
        <taxon>Viridiplantae</taxon>
        <taxon>Streptophyta</taxon>
        <taxon>Embryophyta</taxon>
        <taxon>Tracheophyta</taxon>
        <taxon>Spermatophyta</taxon>
        <taxon>Magnoliopsida</taxon>
        <taxon>eudicotyledons</taxon>
        <taxon>Gunneridae</taxon>
        <taxon>Pentapetalae</taxon>
        <taxon>rosids</taxon>
        <taxon>fabids</taxon>
        <taxon>Cucurbitales</taxon>
        <taxon>Cucurbitaceae</taxon>
        <taxon>Benincaseae</taxon>
        <taxon>Cucumis</taxon>
    </lineage>
</organism>
<feature type="domain" description="Hemerythrin-like" evidence="1">
    <location>
        <begin position="126"/>
        <end position="273"/>
    </location>
</feature>
<reference evidence="2" key="1">
    <citation type="submission" date="2023-03" db="UniProtKB">
        <authorList>
            <consortium name="EnsemblPlants"/>
        </authorList>
    </citation>
    <scope>IDENTIFICATION</scope>
</reference>
<evidence type="ECO:0000259" key="1">
    <source>
        <dbReference type="Pfam" id="PF01814"/>
    </source>
</evidence>
<dbReference type="PANTHER" id="PTHR35739:SF1">
    <property type="entry name" value="OS01G0861700 PROTEIN"/>
    <property type="match status" value="1"/>
</dbReference>
<evidence type="ECO:0000313" key="3">
    <source>
        <dbReference type="Proteomes" id="UP001652600"/>
    </source>
</evidence>
<name>A0A1S3C379_CUCME</name>
<reference evidence="4" key="2">
    <citation type="submission" date="2025-04" db="UniProtKB">
        <authorList>
            <consortium name="RefSeq"/>
        </authorList>
    </citation>
    <scope>IDENTIFICATION</scope>
</reference>
<dbReference type="EnsemblPlants" id="MELO3C019897.2.1">
    <property type="protein sequence ID" value="MELO3C019897.2.1"/>
    <property type="gene ID" value="MELO3C019897.2"/>
</dbReference>
<gene>
    <name evidence="4" type="primary">LOC103496512</name>
    <name evidence="2" type="synonym">103496512</name>
</gene>
<dbReference type="KEGG" id="cmo:103496512"/>
<sequence length="341" mass="38588">MGNNCYGSSNKSAAEIVPQELFRSCNNDSAAAASNPIVRLYGPPNNALTCYIRFALLYKSVKLSFIPSETPHFGSDSPAIRIGSETISGSRERMLRFIDNRFPHPPLPLSSRRVDDDETSSLVALRVVALQHKSVLWHLERMLRWGKDLANRGGRTTFDPAVGTPRMELRKFGKSYSQLLEVMLEHAQMEERVLFPILDRADRGLCKASNEEHARDLPIMNGIKEDIKSAVVLDLGSSVCQEALSNLSKRLKLLQEHCKHHFLDEEKNLLPWLEAVELNKEQQDKMLEQLLDVMKQTHSHLLNFFLEGLLPLEALQYLDLITSSSDRIRTSFGTMLMMDAV</sequence>
<evidence type="ECO:0000313" key="4">
    <source>
        <dbReference type="RefSeq" id="XP_008456602.1"/>
    </source>
</evidence>
<protein>
    <submittedName>
        <fullName evidence="4">Uncharacterized protein LOC103496512</fullName>
    </submittedName>
</protein>
<dbReference type="Gramene" id="MELO3C019897.2.1">
    <property type="protein sequence ID" value="MELO3C019897.2.1"/>
    <property type="gene ID" value="MELO3C019897.2"/>
</dbReference>
<keyword evidence="3" id="KW-1185">Reference proteome</keyword>
<dbReference type="Proteomes" id="UP001652600">
    <property type="component" value="Chromosome 3"/>
</dbReference>
<dbReference type="eggNOG" id="ENOG502QU1N">
    <property type="taxonomic scope" value="Eukaryota"/>
</dbReference>
<dbReference type="CDD" id="cd12108">
    <property type="entry name" value="Hr-like"/>
    <property type="match status" value="1"/>
</dbReference>
<dbReference type="Gene3D" id="1.20.120.520">
    <property type="entry name" value="nmb1532 protein domain like"/>
    <property type="match status" value="1"/>
</dbReference>
<dbReference type="AlphaFoldDB" id="A0A1S3C379"/>
<dbReference type="PANTHER" id="PTHR35739">
    <property type="entry name" value="OS01G0861700 PROTEIN"/>
    <property type="match status" value="1"/>
</dbReference>
<proteinExistence type="predicted"/>
<evidence type="ECO:0000313" key="2">
    <source>
        <dbReference type="EnsemblPlants" id="MELO3C019897.2.1"/>
    </source>
</evidence>
<dbReference type="GeneID" id="103496512"/>
<dbReference type="OrthoDB" id="4951845at2759"/>
<dbReference type="Pfam" id="PF01814">
    <property type="entry name" value="Hemerythrin"/>
    <property type="match status" value="1"/>
</dbReference>
<accession>A0A1S3C379</accession>
<dbReference type="RefSeq" id="XP_008456602.1">
    <property type="nucleotide sequence ID" value="XM_008458380.2"/>
</dbReference>